<dbReference type="InterPro" id="IPR035902">
    <property type="entry name" value="Nuc_phospho_transferase"/>
</dbReference>
<evidence type="ECO:0000256" key="2">
    <source>
        <dbReference type="ARBA" id="ARBA00022679"/>
    </source>
</evidence>
<dbReference type="Pfam" id="PF00591">
    <property type="entry name" value="Glycos_transf_3"/>
    <property type="match status" value="1"/>
</dbReference>
<name>A0A382J7V0_9ZZZZ</name>
<dbReference type="InterPro" id="IPR000312">
    <property type="entry name" value="Glycosyl_Trfase_fam3"/>
</dbReference>
<dbReference type="GO" id="GO:0004048">
    <property type="term" value="F:anthranilate phosphoribosyltransferase activity"/>
    <property type="evidence" value="ECO:0007669"/>
    <property type="project" value="InterPro"/>
</dbReference>
<dbReference type="GO" id="GO:0005829">
    <property type="term" value="C:cytosol"/>
    <property type="evidence" value="ECO:0007669"/>
    <property type="project" value="TreeGrafter"/>
</dbReference>
<dbReference type="PANTHER" id="PTHR43285:SF2">
    <property type="entry name" value="ANTHRANILATE PHOSPHORIBOSYLTRANSFERASE"/>
    <property type="match status" value="1"/>
</dbReference>
<dbReference type="EMBL" id="UINC01072083">
    <property type="protein sequence ID" value="SVC07472.1"/>
    <property type="molecule type" value="Genomic_DNA"/>
</dbReference>
<dbReference type="GO" id="GO:0000162">
    <property type="term" value="P:L-tryptophan biosynthetic process"/>
    <property type="evidence" value="ECO:0007669"/>
    <property type="project" value="InterPro"/>
</dbReference>
<organism evidence="4">
    <name type="scientific">marine metagenome</name>
    <dbReference type="NCBI Taxonomy" id="408172"/>
    <lineage>
        <taxon>unclassified sequences</taxon>
        <taxon>metagenomes</taxon>
        <taxon>ecological metagenomes</taxon>
    </lineage>
</organism>
<evidence type="ECO:0000256" key="1">
    <source>
        <dbReference type="ARBA" id="ARBA00022676"/>
    </source>
</evidence>
<proteinExistence type="predicted"/>
<feature type="non-terminal residue" evidence="4">
    <location>
        <position position="1"/>
    </location>
</feature>
<gene>
    <name evidence="4" type="ORF">METZ01_LOCUS260326</name>
</gene>
<dbReference type="AlphaFoldDB" id="A0A382J7V0"/>
<keyword evidence="2" id="KW-0808">Transferase</keyword>
<protein>
    <recommendedName>
        <fullName evidence="3">Glycosyl transferase family 3 domain-containing protein</fullName>
    </recommendedName>
</protein>
<sequence length="171" mass="18966">IAPDKTIFNLLGPLTNPAGSNIQLIGVYSTDIMQIVAETVINLGIKRAMIVHSYDGLDEISIFEKTHVLEIIGPSIKQYDINPNDYFENKDKINDIIVSSTKDSLELMNLVFDNIDGPMTKISLINAAALVYLSGIEDNMGDALKCCKEVLASKKVKQRFSDLIELTKNFE</sequence>
<keyword evidence="1" id="KW-0328">Glycosyltransferase</keyword>
<dbReference type="Gene3D" id="3.40.1030.10">
    <property type="entry name" value="Nucleoside phosphorylase/phosphoribosyltransferase catalytic domain"/>
    <property type="match status" value="1"/>
</dbReference>
<accession>A0A382J7V0</accession>
<dbReference type="InterPro" id="IPR005940">
    <property type="entry name" value="Anthranilate_Pribosyl_Tfrase"/>
</dbReference>
<evidence type="ECO:0000259" key="3">
    <source>
        <dbReference type="Pfam" id="PF00591"/>
    </source>
</evidence>
<dbReference type="PANTHER" id="PTHR43285">
    <property type="entry name" value="ANTHRANILATE PHOSPHORIBOSYLTRANSFERASE"/>
    <property type="match status" value="1"/>
</dbReference>
<evidence type="ECO:0000313" key="4">
    <source>
        <dbReference type="EMBL" id="SVC07472.1"/>
    </source>
</evidence>
<feature type="domain" description="Glycosyl transferase family 3" evidence="3">
    <location>
        <begin position="5"/>
        <end position="153"/>
    </location>
</feature>
<reference evidence="4" key="1">
    <citation type="submission" date="2018-05" db="EMBL/GenBank/DDBJ databases">
        <authorList>
            <person name="Lanie J.A."/>
            <person name="Ng W.-L."/>
            <person name="Kazmierczak K.M."/>
            <person name="Andrzejewski T.M."/>
            <person name="Davidsen T.M."/>
            <person name="Wayne K.J."/>
            <person name="Tettelin H."/>
            <person name="Glass J.I."/>
            <person name="Rusch D."/>
            <person name="Podicherti R."/>
            <person name="Tsui H.-C.T."/>
            <person name="Winkler M.E."/>
        </authorList>
    </citation>
    <scope>NUCLEOTIDE SEQUENCE</scope>
</reference>
<dbReference type="SUPFAM" id="SSF52418">
    <property type="entry name" value="Nucleoside phosphorylase/phosphoribosyltransferase catalytic domain"/>
    <property type="match status" value="1"/>
</dbReference>